<protein>
    <submittedName>
        <fullName evidence="2">Uncharacterized protein</fullName>
    </submittedName>
</protein>
<dbReference type="OrthoDB" id="1734943at2759"/>
<sequence>MYAIKTPSFFRPSSRPASPVPLPTSTAKFETTSNAQDRNRPLSKLALASFRRPSPPAAVSPQAVTPLVQDGSYLEVLSLKLSEAVTKALAQPTGPALPHELLGGKGPIPAGRGHALGAFILGEINASQDNPHLQRAIVRSLQRPLSVLLSNISAHLLPLTSSPQFLATTMSQPQSCLNATQLHAVGLATLAGEVLEAFDKLGLGLEIDGRSDGLKVIREGLLNLVTRVASTLIASIQSELLPLIDGLEKPSPIGRTASGLNSRSAKTSAPHPSIIILNSVVPLYAKGLAKIAAVDAAQSSLGAMVITLVWHGLVALAHRPFTSGSPPASPKLTSAVTKPKTKLSPTPPASPAPRFMTIIPQSRPSTPPNHQAASSLPGDARMLFDILRLIAKPSKDKAAGLLASEAVDEALAALQSLISLLDLIFANPRPEAALHFEQLEADLMAVTDDLPTLIGLPILLRAYVLRGGSQEGGDSRSVASMLEVTEESYRANCLAGFNRADDCEEVVGKHIIRVLRNDFATLRAAMVANWLERQIRDDR</sequence>
<proteinExistence type="predicted"/>
<accession>A0A9P6LDJ2</accession>
<evidence type="ECO:0000313" key="2">
    <source>
        <dbReference type="EMBL" id="KAF9793171.1"/>
    </source>
</evidence>
<reference evidence="2" key="1">
    <citation type="journal article" date="2020" name="Nat. Commun.">
        <title>Large-scale genome sequencing of mycorrhizal fungi provides insights into the early evolution of symbiotic traits.</title>
        <authorList>
            <person name="Miyauchi S."/>
            <person name="Kiss E."/>
            <person name="Kuo A."/>
            <person name="Drula E."/>
            <person name="Kohler A."/>
            <person name="Sanchez-Garcia M."/>
            <person name="Morin E."/>
            <person name="Andreopoulos B."/>
            <person name="Barry K.W."/>
            <person name="Bonito G."/>
            <person name="Buee M."/>
            <person name="Carver A."/>
            <person name="Chen C."/>
            <person name="Cichocki N."/>
            <person name="Clum A."/>
            <person name="Culley D."/>
            <person name="Crous P.W."/>
            <person name="Fauchery L."/>
            <person name="Girlanda M."/>
            <person name="Hayes R.D."/>
            <person name="Keri Z."/>
            <person name="LaButti K."/>
            <person name="Lipzen A."/>
            <person name="Lombard V."/>
            <person name="Magnuson J."/>
            <person name="Maillard F."/>
            <person name="Murat C."/>
            <person name="Nolan M."/>
            <person name="Ohm R.A."/>
            <person name="Pangilinan J."/>
            <person name="Pereira M.F."/>
            <person name="Perotto S."/>
            <person name="Peter M."/>
            <person name="Pfister S."/>
            <person name="Riley R."/>
            <person name="Sitrit Y."/>
            <person name="Stielow J.B."/>
            <person name="Szollosi G."/>
            <person name="Zifcakova L."/>
            <person name="Stursova M."/>
            <person name="Spatafora J.W."/>
            <person name="Tedersoo L."/>
            <person name="Vaario L.M."/>
            <person name="Yamada A."/>
            <person name="Yan M."/>
            <person name="Wang P."/>
            <person name="Xu J."/>
            <person name="Bruns T."/>
            <person name="Baldrian P."/>
            <person name="Vilgalys R."/>
            <person name="Dunand C."/>
            <person name="Henrissat B."/>
            <person name="Grigoriev I.V."/>
            <person name="Hibbett D."/>
            <person name="Nagy L.G."/>
            <person name="Martin F.M."/>
        </authorList>
    </citation>
    <scope>NUCLEOTIDE SEQUENCE</scope>
    <source>
        <strain evidence="2">UH-Tt-Lm1</strain>
    </source>
</reference>
<evidence type="ECO:0000256" key="1">
    <source>
        <dbReference type="SAM" id="MobiDB-lite"/>
    </source>
</evidence>
<feature type="compositionally biased region" description="Low complexity" evidence="1">
    <location>
        <begin position="7"/>
        <end position="17"/>
    </location>
</feature>
<reference evidence="2" key="2">
    <citation type="submission" date="2020-11" db="EMBL/GenBank/DDBJ databases">
        <authorList>
            <consortium name="DOE Joint Genome Institute"/>
            <person name="Kuo A."/>
            <person name="Miyauchi S."/>
            <person name="Kiss E."/>
            <person name="Drula E."/>
            <person name="Kohler A."/>
            <person name="Sanchez-Garcia M."/>
            <person name="Andreopoulos B."/>
            <person name="Barry K.W."/>
            <person name="Bonito G."/>
            <person name="Buee M."/>
            <person name="Carver A."/>
            <person name="Chen C."/>
            <person name="Cichocki N."/>
            <person name="Clum A."/>
            <person name="Culley D."/>
            <person name="Crous P.W."/>
            <person name="Fauchery L."/>
            <person name="Girlanda M."/>
            <person name="Hayes R."/>
            <person name="Keri Z."/>
            <person name="Labutti K."/>
            <person name="Lipzen A."/>
            <person name="Lombard V."/>
            <person name="Magnuson J."/>
            <person name="Maillard F."/>
            <person name="Morin E."/>
            <person name="Murat C."/>
            <person name="Nolan M."/>
            <person name="Ohm R."/>
            <person name="Pangilinan J."/>
            <person name="Pereira M."/>
            <person name="Perotto S."/>
            <person name="Peter M."/>
            <person name="Riley R."/>
            <person name="Sitrit Y."/>
            <person name="Stielow B."/>
            <person name="Szollosi G."/>
            <person name="Zifcakova L."/>
            <person name="Stursova M."/>
            <person name="Spatafora J.W."/>
            <person name="Tedersoo L."/>
            <person name="Vaario L.-M."/>
            <person name="Yamada A."/>
            <person name="Yan M."/>
            <person name="Wang P."/>
            <person name="Xu J."/>
            <person name="Bruns T."/>
            <person name="Baldrian P."/>
            <person name="Vilgalys R."/>
            <person name="Henrissat B."/>
            <person name="Grigoriev I.V."/>
            <person name="Hibbett D."/>
            <person name="Nagy L.G."/>
            <person name="Martin F.M."/>
        </authorList>
    </citation>
    <scope>NUCLEOTIDE SEQUENCE</scope>
    <source>
        <strain evidence="2">UH-Tt-Lm1</strain>
    </source>
</reference>
<dbReference type="AlphaFoldDB" id="A0A9P6LDJ2"/>
<feature type="compositionally biased region" description="Polar residues" evidence="1">
    <location>
        <begin position="323"/>
        <end position="336"/>
    </location>
</feature>
<dbReference type="EMBL" id="WIUZ02000001">
    <property type="protein sequence ID" value="KAF9793171.1"/>
    <property type="molecule type" value="Genomic_DNA"/>
</dbReference>
<gene>
    <name evidence="2" type="ORF">BJ322DRAFT_1134018</name>
</gene>
<organism evidence="2 3">
    <name type="scientific">Thelephora terrestris</name>
    <dbReference type="NCBI Taxonomy" id="56493"/>
    <lineage>
        <taxon>Eukaryota</taxon>
        <taxon>Fungi</taxon>
        <taxon>Dikarya</taxon>
        <taxon>Basidiomycota</taxon>
        <taxon>Agaricomycotina</taxon>
        <taxon>Agaricomycetes</taxon>
        <taxon>Thelephorales</taxon>
        <taxon>Thelephoraceae</taxon>
        <taxon>Thelephora</taxon>
    </lineage>
</organism>
<feature type="region of interest" description="Disordered" evidence="1">
    <location>
        <begin position="1"/>
        <end position="40"/>
    </location>
</feature>
<evidence type="ECO:0000313" key="3">
    <source>
        <dbReference type="Proteomes" id="UP000736335"/>
    </source>
</evidence>
<feature type="compositionally biased region" description="Polar residues" evidence="1">
    <location>
        <begin position="24"/>
        <end position="36"/>
    </location>
</feature>
<dbReference type="Proteomes" id="UP000736335">
    <property type="component" value="Unassembled WGS sequence"/>
</dbReference>
<comment type="caution">
    <text evidence="2">The sequence shown here is derived from an EMBL/GenBank/DDBJ whole genome shotgun (WGS) entry which is preliminary data.</text>
</comment>
<keyword evidence="3" id="KW-1185">Reference proteome</keyword>
<feature type="compositionally biased region" description="Polar residues" evidence="1">
    <location>
        <begin position="359"/>
        <end position="374"/>
    </location>
</feature>
<feature type="region of interest" description="Disordered" evidence="1">
    <location>
        <begin position="323"/>
        <end position="374"/>
    </location>
</feature>
<name>A0A9P6LDJ2_9AGAM</name>